<dbReference type="PROSITE" id="PS00411">
    <property type="entry name" value="KINESIN_MOTOR_1"/>
    <property type="match status" value="1"/>
</dbReference>
<feature type="compositionally biased region" description="Basic residues" evidence="13">
    <location>
        <begin position="451"/>
        <end position="460"/>
    </location>
</feature>
<comment type="subcellular location">
    <subcellularLocation>
        <location evidence="1">Cytoplasm</location>
        <location evidence="1">Cytoskeleton</location>
    </subcellularLocation>
</comment>
<organism evidence="15 16">
    <name type="scientific">Peronospora matthiolae</name>
    <dbReference type="NCBI Taxonomy" id="2874970"/>
    <lineage>
        <taxon>Eukaryota</taxon>
        <taxon>Sar</taxon>
        <taxon>Stramenopiles</taxon>
        <taxon>Oomycota</taxon>
        <taxon>Peronosporomycetes</taxon>
        <taxon>Peronosporales</taxon>
        <taxon>Peronosporaceae</taxon>
        <taxon>Peronospora</taxon>
    </lineage>
</organism>
<evidence type="ECO:0000256" key="1">
    <source>
        <dbReference type="ARBA" id="ARBA00004245"/>
    </source>
</evidence>
<comment type="caution">
    <text evidence="15">The sequence shown here is derived from an EMBL/GenBank/DDBJ whole genome shotgun (WGS) entry which is preliminary data.</text>
</comment>
<dbReference type="InterPro" id="IPR027640">
    <property type="entry name" value="Kinesin-like_fam"/>
</dbReference>
<dbReference type="PANTHER" id="PTHR47969">
    <property type="entry name" value="CHROMOSOME-ASSOCIATED KINESIN KIF4A-RELATED"/>
    <property type="match status" value="1"/>
</dbReference>
<dbReference type="Gene3D" id="3.40.850.10">
    <property type="entry name" value="Kinesin motor domain"/>
    <property type="match status" value="1"/>
</dbReference>
<evidence type="ECO:0000256" key="8">
    <source>
        <dbReference type="ARBA" id="ARBA00023212"/>
    </source>
</evidence>
<evidence type="ECO:0000256" key="6">
    <source>
        <dbReference type="ARBA" id="ARBA00023054"/>
    </source>
</evidence>
<evidence type="ECO:0000256" key="13">
    <source>
        <dbReference type="SAM" id="MobiDB-lite"/>
    </source>
</evidence>
<dbReference type="GO" id="GO:0005875">
    <property type="term" value="C:microtubule associated complex"/>
    <property type="evidence" value="ECO:0007669"/>
    <property type="project" value="TreeGrafter"/>
</dbReference>
<feature type="binding site" evidence="10">
    <location>
        <begin position="89"/>
        <end position="96"/>
    </location>
    <ligand>
        <name>ATP</name>
        <dbReference type="ChEBI" id="CHEBI:30616"/>
    </ligand>
</feature>
<feature type="region of interest" description="Disordered" evidence="13">
    <location>
        <begin position="448"/>
        <end position="522"/>
    </location>
</feature>
<dbReference type="AlphaFoldDB" id="A0AAV1URJ7"/>
<evidence type="ECO:0000313" key="15">
    <source>
        <dbReference type="EMBL" id="CAK7935878.1"/>
    </source>
</evidence>
<dbReference type="Proteomes" id="UP001162060">
    <property type="component" value="Unassembled WGS sequence"/>
</dbReference>
<evidence type="ECO:0000256" key="2">
    <source>
        <dbReference type="ARBA" id="ARBA00022490"/>
    </source>
</evidence>
<keyword evidence="7 10" id="KW-0505">Motor protein</keyword>
<dbReference type="SMART" id="SM00129">
    <property type="entry name" value="KISc"/>
    <property type="match status" value="1"/>
</dbReference>
<feature type="compositionally biased region" description="Acidic residues" evidence="13">
    <location>
        <begin position="475"/>
        <end position="489"/>
    </location>
</feature>
<dbReference type="GO" id="GO:0007018">
    <property type="term" value="P:microtubule-based movement"/>
    <property type="evidence" value="ECO:0007669"/>
    <property type="project" value="InterPro"/>
</dbReference>
<dbReference type="GO" id="GO:0007052">
    <property type="term" value="P:mitotic spindle organization"/>
    <property type="evidence" value="ECO:0007669"/>
    <property type="project" value="TreeGrafter"/>
</dbReference>
<evidence type="ECO:0000256" key="12">
    <source>
        <dbReference type="SAM" id="Coils"/>
    </source>
</evidence>
<feature type="compositionally biased region" description="Basic and acidic residues" evidence="13">
    <location>
        <begin position="506"/>
        <end position="522"/>
    </location>
</feature>
<dbReference type="EMBL" id="CAKLBY020000223">
    <property type="protein sequence ID" value="CAK7935878.1"/>
    <property type="molecule type" value="Genomic_DNA"/>
</dbReference>
<name>A0AAV1URJ7_9STRA</name>
<keyword evidence="4 10" id="KW-0547">Nucleotide-binding</keyword>
<dbReference type="InterPro" id="IPR019821">
    <property type="entry name" value="Kinesin_motor_CS"/>
</dbReference>
<dbReference type="InterPro" id="IPR036961">
    <property type="entry name" value="Kinesin_motor_dom_sf"/>
</dbReference>
<keyword evidence="2" id="KW-0963">Cytoplasm</keyword>
<sequence>MTSTSDRVSQRNTIQVAVRVRPLNEKEATLGSKACVDVTDTSIQLAEKQFDFDAVFDTTAEQENVYSTLVKPLLDEFFSGYNATVFAYGQTGSGKTYTMGNESASNGPSTDRGIVPRVIENIFERVDKLKNSRQIVVKLSYLEILNEEIIDLAVKSPSGMVSLTNTGLSIRGDRDRGIVVTGLSEHVVQSVDQAEAILRAGAQVRATGSTSMNTRSSRSHAICTLKMELHDVSTVEGGTETRFSKLHLVDLAGSERVRRTNSAGVRFKEGVNINRGLLALGNVINALCKRSSTNPLTAHIPYRDSKLTRLLQDSLGGNSKTLMIACISPADVDYEETSTTLRYAFRARNIENRAVINKEIAAESSVSRLKQQLAGVKSQLLQQTRGIPNGPVQSELYNSNSSLEEQNHKLREELQLANSARDEWKRIAGELETKFEGVMKELQILHEQATKKRAPRKRKARESYETMETLFSSSSDEEDNSEVDSDYVDGMDVYYSRHNKRRKRKQPGDVDRPESVDRDGQN</sequence>
<dbReference type="GO" id="GO:0051231">
    <property type="term" value="P:spindle elongation"/>
    <property type="evidence" value="ECO:0007669"/>
    <property type="project" value="TreeGrafter"/>
</dbReference>
<evidence type="ECO:0000259" key="14">
    <source>
        <dbReference type="PROSITE" id="PS50067"/>
    </source>
</evidence>
<feature type="coiled-coil region" evidence="12">
    <location>
        <begin position="393"/>
        <end position="427"/>
    </location>
</feature>
<dbReference type="GO" id="GO:0005874">
    <property type="term" value="C:microtubule"/>
    <property type="evidence" value="ECO:0007669"/>
    <property type="project" value="UniProtKB-KW"/>
</dbReference>
<dbReference type="FunFam" id="3.40.850.10:FF:000019">
    <property type="entry name" value="Kinesin-like protein KIN-5D"/>
    <property type="match status" value="1"/>
</dbReference>
<protein>
    <recommendedName>
        <fullName evidence="11">Kinesin-like protein</fullName>
    </recommendedName>
</protein>
<evidence type="ECO:0000256" key="11">
    <source>
        <dbReference type="RuleBase" id="RU000394"/>
    </source>
</evidence>
<keyword evidence="6 12" id="KW-0175">Coiled coil</keyword>
<dbReference type="PANTHER" id="PTHR47969:SF15">
    <property type="entry name" value="CHROMOSOME-ASSOCIATED KINESIN KIF4A-RELATED"/>
    <property type="match status" value="1"/>
</dbReference>
<reference evidence="15" key="1">
    <citation type="submission" date="2024-01" db="EMBL/GenBank/DDBJ databases">
        <authorList>
            <person name="Webb A."/>
        </authorList>
    </citation>
    <scope>NUCLEOTIDE SEQUENCE</scope>
    <source>
        <strain evidence="15">Pm1</strain>
    </source>
</reference>
<evidence type="ECO:0000256" key="9">
    <source>
        <dbReference type="ARBA" id="ARBA00034704"/>
    </source>
</evidence>
<keyword evidence="5 10" id="KW-0067">ATP-binding</keyword>
<evidence type="ECO:0000256" key="4">
    <source>
        <dbReference type="ARBA" id="ARBA00022741"/>
    </source>
</evidence>
<evidence type="ECO:0000313" key="16">
    <source>
        <dbReference type="Proteomes" id="UP001162060"/>
    </source>
</evidence>
<dbReference type="InterPro" id="IPR027417">
    <property type="entry name" value="P-loop_NTPase"/>
</dbReference>
<evidence type="ECO:0000256" key="10">
    <source>
        <dbReference type="PROSITE-ProRule" id="PRU00283"/>
    </source>
</evidence>
<evidence type="ECO:0000256" key="3">
    <source>
        <dbReference type="ARBA" id="ARBA00022701"/>
    </source>
</evidence>
<dbReference type="GO" id="GO:0005524">
    <property type="term" value="F:ATP binding"/>
    <property type="evidence" value="ECO:0007669"/>
    <property type="project" value="UniProtKB-UniRule"/>
</dbReference>
<dbReference type="GO" id="GO:0008017">
    <property type="term" value="F:microtubule binding"/>
    <property type="evidence" value="ECO:0007669"/>
    <property type="project" value="InterPro"/>
</dbReference>
<keyword evidence="3 11" id="KW-0493">Microtubule</keyword>
<dbReference type="PRINTS" id="PR00380">
    <property type="entry name" value="KINESINHEAVY"/>
</dbReference>
<keyword evidence="8" id="KW-0206">Cytoskeleton</keyword>
<dbReference type="InterPro" id="IPR001752">
    <property type="entry name" value="Kinesin_motor_dom"/>
</dbReference>
<proteinExistence type="inferred from homology"/>
<dbReference type="GO" id="GO:0003777">
    <property type="term" value="F:microtubule motor activity"/>
    <property type="evidence" value="ECO:0007669"/>
    <property type="project" value="InterPro"/>
</dbReference>
<gene>
    <name evidence="15" type="ORF">PM001_LOCUS21028</name>
</gene>
<feature type="domain" description="Kinesin motor" evidence="14">
    <location>
        <begin position="13"/>
        <end position="350"/>
    </location>
</feature>
<dbReference type="SUPFAM" id="SSF52540">
    <property type="entry name" value="P-loop containing nucleoside triphosphate hydrolases"/>
    <property type="match status" value="1"/>
</dbReference>
<dbReference type="PROSITE" id="PS50067">
    <property type="entry name" value="KINESIN_MOTOR_2"/>
    <property type="match status" value="1"/>
</dbReference>
<accession>A0AAV1URJ7</accession>
<comment type="similarity">
    <text evidence="9">Belongs to the TRAFAC class myosin-kinesin ATPase superfamily. Kinesin family. KIN-5/BimC subfamily.</text>
</comment>
<evidence type="ECO:0000256" key="5">
    <source>
        <dbReference type="ARBA" id="ARBA00022840"/>
    </source>
</evidence>
<evidence type="ECO:0000256" key="7">
    <source>
        <dbReference type="ARBA" id="ARBA00023175"/>
    </source>
</evidence>
<dbReference type="Pfam" id="PF00225">
    <property type="entry name" value="Kinesin"/>
    <property type="match status" value="1"/>
</dbReference>